<keyword evidence="5" id="KW-1185">Reference proteome</keyword>
<evidence type="ECO:0000256" key="2">
    <source>
        <dbReference type="SAM" id="MobiDB-lite"/>
    </source>
</evidence>
<dbReference type="EMBL" id="CP090174">
    <property type="protein sequence ID" value="UJO24224.1"/>
    <property type="molecule type" value="Genomic_DNA"/>
</dbReference>
<dbReference type="PROSITE" id="PS50048">
    <property type="entry name" value="ZN2_CY6_FUNGAL_2"/>
    <property type="match status" value="1"/>
</dbReference>
<dbReference type="RefSeq" id="XP_047768590.1">
    <property type="nucleotide sequence ID" value="XM_047913045.1"/>
</dbReference>
<sequence length="443" mass="49309">MDQQHQSESVATAHNEAYLARKTHRKSRLGCVECKRRRVKCDEAKPACTMCRRRSTPCDYSPSTSTRYRTPTQPDDGLPASPYYANGSDPAVSIATSSGYGSTPAFAPAPLPYAYHAPAKFAFDLFDMELWHHWLTVACHSFAHDDLGAVMWRNNISKYAFTHEYVAQLLLALSALHLGRTYSDRAADCIRRSAALQSIAINGMMAALADPHRSATALWIASMMLAFCSFGRGPQPGQYLIYSDDHEPEWLGLLQGVKSIIEQSRDALDIIAPAPTAEGVTKEPVNPETQIPGVEKALQNLRNSIDALRAEDATCEKYIRPLDDLQTCFSGVYVKHSDSNDIKLASENIFAWLYRLDGEYVALIQSRRPMALVILAHFLVLMAQNKQAWYLDGWGPHIMEAIQQQLHPAYLQWLQWPLSSLERRPNGETVAATESSTSTGTST</sequence>
<dbReference type="AlphaFoldDB" id="A0A9Q8PKB6"/>
<dbReference type="InterPro" id="IPR036864">
    <property type="entry name" value="Zn2-C6_fun-type_DNA-bd_sf"/>
</dbReference>
<accession>A0A9Q8PKB6</accession>
<dbReference type="InterPro" id="IPR021858">
    <property type="entry name" value="Fun_TF"/>
</dbReference>
<dbReference type="SMART" id="SM00066">
    <property type="entry name" value="GAL4"/>
    <property type="match status" value="1"/>
</dbReference>
<reference evidence="4" key="1">
    <citation type="submission" date="2021-12" db="EMBL/GenBank/DDBJ databases">
        <authorList>
            <person name="Zaccaron A."/>
            <person name="Stergiopoulos I."/>
        </authorList>
    </citation>
    <scope>NUCLEOTIDE SEQUENCE</scope>
    <source>
        <strain evidence="4">Race5_Kim</strain>
    </source>
</reference>
<keyword evidence="1" id="KW-0539">Nucleus</keyword>
<gene>
    <name evidence="4" type="ORF">CLAFUR5_13897</name>
</gene>
<feature type="region of interest" description="Disordered" evidence="2">
    <location>
        <begin position="57"/>
        <end position="80"/>
    </location>
</feature>
<reference evidence="4" key="2">
    <citation type="journal article" date="2022" name="Microb. Genom.">
        <title>A chromosome-scale genome assembly of the tomato pathogen Cladosporium fulvum reveals a compartmentalized genome architecture and the presence of a dispensable chromosome.</title>
        <authorList>
            <person name="Zaccaron A.Z."/>
            <person name="Chen L.H."/>
            <person name="Samaras A."/>
            <person name="Stergiopoulos I."/>
        </authorList>
    </citation>
    <scope>NUCLEOTIDE SEQUENCE</scope>
    <source>
        <strain evidence="4">Race5_Kim</strain>
    </source>
</reference>
<dbReference type="PANTHER" id="PTHR47657">
    <property type="entry name" value="STEROL REGULATORY ELEMENT-BINDING PROTEIN ECM22"/>
    <property type="match status" value="1"/>
</dbReference>
<evidence type="ECO:0000256" key="1">
    <source>
        <dbReference type="ARBA" id="ARBA00023242"/>
    </source>
</evidence>
<dbReference type="CDD" id="cd00067">
    <property type="entry name" value="GAL4"/>
    <property type="match status" value="1"/>
</dbReference>
<dbReference type="InterPro" id="IPR052400">
    <property type="entry name" value="Zn2-C6_fungal_TF"/>
</dbReference>
<dbReference type="PROSITE" id="PS00463">
    <property type="entry name" value="ZN2_CY6_FUNGAL_1"/>
    <property type="match status" value="1"/>
</dbReference>
<dbReference type="GeneID" id="71993775"/>
<dbReference type="InterPro" id="IPR001138">
    <property type="entry name" value="Zn2Cys6_DnaBD"/>
</dbReference>
<feature type="compositionally biased region" description="Low complexity" evidence="2">
    <location>
        <begin position="60"/>
        <end position="72"/>
    </location>
</feature>
<dbReference type="SUPFAM" id="SSF57701">
    <property type="entry name" value="Zn2/Cys6 DNA-binding domain"/>
    <property type="match status" value="1"/>
</dbReference>
<dbReference type="Pfam" id="PF00172">
    <property type="entry name" value="Zn_clus"/>
    <property type="match status" value="1"/>
</dbReference>
<dbReference type="PRINTS" id="PR00755">
    <property type="entry name" value="AFLATOXINBRP"/>
</dbReference>
<dbReference type="Proteomes" id="UP000756132">
    <property type="component" value="Chromosome 12"/>
</dbReference>
<dbReference type="Gene3D" id="4.10.240.10">
    <property type="entry name" value="Zn(2)-C6 fungal-type DNA-binding domain"/>
    <property type="match status" value="1"/>
</dbReference>
<name>A0A9Q8PKB6_PASFU</name>
<dbReference type="OrthoDB" id="416217at2759"/>
<feature type="domain" description="Zn(2)-C6 fungal-type" evidence="3">
    <location>
        <begin position="30"/>
        <end position="60"/>
    </location>
</feature>
<organism evidence="4 5">
    <name type="scientific">Passalora fulva</name>
    <name type="common">Tomato leaf mold</name>
    <name type="synonym">Cladosporium fulvum</name>
    <dbReference type="NCBI Taxonomy" id="5499"/>
    <lineage>
        <taxon>Eukaryota</taxon>
        <taxon>Fungi</taxon>
        <taxon>Dikarya</taxon>
        <taxon>Ascomycota</taxon>
        <taxon>Pezizomycotina</taxon>
        <taxon>Dothideomycetes</taxon>
        <taxon>Dothideomycetidae</taxon>
        <taxon>Mycosphaerellales</taxon>
        <taxon>Mycosphaerellaceae</taxon>
        <taxon>Fulvia</taxon>
    </lineage>
</organism>
<dbReference type="GO" id="GO:0008270">
    <property type="term" value="F:zinc ion binding"/>
    <property type="evidence" value="ECO:0007669"/>
    <property type="project" value="InterPro"/>
</dbReference>
<evidence type="ECO:0000259" key="3">
    <source>
        <dbReference type="PROSITE" id="PS50048"/>
    </source>
</evidence>
<dbReference type="PANTHER" id="PTHR47657:SF13">
    <property type="entry name" value="ZN(2)-C6 FUNGAL-TYPE DOMAIN-CONTAINING PROTEIN-RELATED"/>
    <property type="match status" value="1"/>
</dbReference>
<dbReference type="KEGG" id="ffu:CLAFUR5_13897"/>
<dbReference type="GO" id="GO:0000981">
    <property type="term" value="F:DNA-binding transcription factor activity, RNA polymerase II-specific"/>
    <property type="evidence" value="ECO:0007669"/>
    <property type="project" value="InterPro"/>
</dbReference>
<proteinExistence type="predicted"/>
<evidence type="ECO:0000313" key="4">
    <source>
        <dbReference type="EMBL" id="UJO24224.1"/>
    </source>
</evidence>
<evidence type="ECO:0000313" key="5">
    <source>
        <dbReference type="Proteomes" id="UP000756132"/>
    </source>
</evidence>
<dbReference type="Pfam" id="PF11951">
    <property type="entry name" value="Fungal_trans_2"/>
    <property type="match status" value="1"/>
</dbReference>
<protein>
    <recommendedName>
        <fullName evidence="3">Zn(2)-C6 fungal-type domain-containing protein</fullName>
    </recommendedName>
</protein>